<keyword evidence="3" id="KW-1185">Reference proteome</keyword>
<dbReference type="Pfam" id="PF13310">
    <property type="entry name" value="Virulence_RhuM"/>
    <property type="match status" value="1"/>
</dbReference>
<evidence type="ECO:0000313" key="3">
    <source>
        <dbReference type="Proteomes" id="UP000002220"/>
    </source>
</evidence>
<proteinExistence type="predicted"/>
<dbReference type="EMBL" id="CP001744">
    <property type="protein sequence ID" value="ADG68478.1"/>
    <property type="molecule type" value="Genomic_DNA"/>
</dbReference>
<dbReference type="eggNOG" id="COG3943">
    <property type="taxonomic scope" value="Bacteria"/>
</dbReference>
<feature type="region of interest" description="Disordered" evidence="1">
    <location>
        <begin position="332"/>
        <end position="352"/>
    </location>
</feature>
<reference evidence="2 3" key="1">
    <citation type="journal article" date="2010" name="Stand. Genomic Sci.">
        <title>Complete genome sequence of Planctomyces limnophilus type strain (Mu 290).</title>
        <authorList>
            <person name="Labutti K."/>
            <person name="Sikorski J."/>
            <person name="Schneider S."/>
            <person name="Nolan M."/>
            <person name="Lucas S."/>
            <person name="Glavina Del Rio T."/>
            <person name="Tice H."/>
            <person name="Cheng J.F."/>
            <person name="Goodwin L."/>
            <person name="Pitluck S."/>
            <person name="Liolios K."/>
            <person name="Ivanova N."/>
            <person name="Mavromatis K."/>
            <person name="Mikhailova N."/>
            <person name="Pati A."/>
            <person name="Chen A."/>
            <person name="Palaniappan K."/>
            <person name="Land M."/>
            <person name="Hauser L."/>
            <person name="Chang Y.J."/>
            <person name="Jeffries C.D."/>
            <person name="Tindall B.J."/>
            <person name="Rohde M."/>
            <person name="Goker M."/>
            <person name="Woyke T."/>
            <person name="Bristow J."/>
            <person name="Eisen J.A."/>
            <person name="Markowitz V."/>
            <person name="Hugenholtz P."/>
            <person name="Kyrpides N.C."/>
            <person name="Klenk H.P."/>
            <person name="Lapidus A."/>
        </authorList>
    </citation>
    <scope>NUCLEOTIDE SEQUENCE [LARGE SCALE GENOMIC DNA]</scope>
    <source>
        <strain evidence="3">ATCC 43296 / DSM 3776 / IFAM 1008 / Mu 290</strain>
    </source>
</reference>
<evidence type="ECO:0008006" key="4">
    <source>
        <dbReference type="Google" id="ProtNLM"/>
    </source>
</evidence>
<dbReference type="HOGENOM" id="CLU_048266_0_0_0"/>
<sequence length="352" mass="40688">MADETPPSEMILYQTEDGRTRIQCRFENETIWLTQALIAELFQVTPQNVTLHLKAIYREGELDEGATCKDCLQVRSEGGREVTRKLRHYSLPVILAVGYRVRSHRGTQFRQWATARLSEYLVKGFAMDDERLKNPPGKGQKDYFDELLERIRDIRSSERRFYQKVLDIYATSVDYSPKTETSQEFFATVQNKMHWAAHGHTAAEVIHRRADANQPLMGMKSTRPGGVIRKDDVSIAKNYLNEDELQALNRIVNAYLEFAELQALNRKPMTMVDWIVKLDDFLKLSGRELLQHAGKISAEDARNKAEAEYARYRQFLDSQPRRVDDDLEQAAKEIQKLPKPKRPRKPKDGSEG</sequence>
<name>D5SQL6_PLAL2</name>
<dbReference type="KEGG" id="plm:Plim_2655"/>
<dbReference type="OrthoDB" id="9802752at2"/>
<protein>
    <recommendedName>
        <fullName evidence="4">Hydroxyacid dehydrogenase</fullName>
    </recommendedName>
</protein>
<dbReference type="Proteomes" id="UP000002220">
    <property type="component" value="Chromosome"/>
</dbReference>
<accession>D5SQL6</accession>
<dbReference type="AlphaFoldDB" id="D5SQL6"/>
<evidence type="ECO:0000256" key="1">
    <source>
        <dbReference type="SAM" id="MobiDB-lite"/>
    </source>
</evidence>
<dbReference type="PANTHER" id="PTHR35810:SF1">
    <property type="entry name" value="CYTOPLASMIC PROTEIN"/>
    <property type="match status" value="1"/>
</dbReference>
<gene>
    <name evidence="2" type="ordered locus">Plim_2655</name>
</gene>
<dbReference type="RefSeq" id="WP_013110909.1">
    <property type="nucleotide sequence ID" value="NC_014148.1"/>
</dbReference>
<dbReference type="InterPro" id="IPR011204">
    <property type="entry name" value="Virulence_RhuM-like"/>
</dbReference>
<dbReference type="STRING" id="521674.Plim_2655"/>
<dbReference type="PANTHER" id="PTHR35810">
    <property type="entry name" value="CYTOPLASMIC PROTEIN-RELATED"/>
    <property type="match status" value="1"/>
</dbReference>
<dbReference type="PIRSF" id="PIRSF015268">
    <property type="entry name" value="Virulence_RhuM"/>
    <property type="match status" value="1"/>
</dbReference>
<evidence type="ECO:0000313" key="2">
    <source>
        <dbReference type="EMBL" id="ADG68478.1"/>
    </source>
</evidence>
<organism evidence="2 3">
    <name type="scientific">Planctopirus limnophila (strain ATCC 43296 / DSM 3776 / IFAM 1008 / Mu 290)</name>
    <name type="common">Planctomyces limnophilus</name>
    <dbReference type="NCBI Taxonomy" id="521674"/>
    <lineage>
        <taxon>Bacteria</taxon>
        <taxon>Pseudomonadati</taxon>
        <taxon>Planctomycetota</taxon>
        <taxon>Planctomycetia</taxon>
        <taxon>Planctomycetales</taxon>
        <taxon>Planctomycetaceae</taxon>
        <taxon>Planctopirus</taxon>
    </lineage>
</organism>